<dbReference type="SUPFAM" id="SSF52540">
    <property type="entry name" value="P-loop containing nucleoside triphosphate hydrolases"/>
    <property type="match status" value="1"/>
</dbReference>
<name>A0A5D0XTE0_9MICC</name>
<dbReference type="GO" id="GO:0016887">
    <property type="term" value="F:ATP hydrolysis activity"/>
    <property type="evidence" value="ECO:0007669"/>
    <property type="project" value="RHEA"/>
</dbReference>
<dbReference type="InterPro" id="IPR050547">
    <property type="entry name" value="DEAD_box_RNA_helicases"/>
</dbReference>
<keyword evidence="5 9" id="KW-0067">ATP-binding</keyword>
<evidence type="ECO:0000259" key="14">
    <source>
        <dbReference type="PROSITE" id="PS51195"/>
    </source>
</evidence>
<evidence type="ECO:0000256" key="2">
    <source>
        <dbReference type="ARBA" id="ARBA00022741"/>
    </source>
</evidence>
<comment type="function">
    <text evidence="9">DEAD-box RNA helicase involved in various cellular processes at low temperature, including ribosome biogenesis, mRNA degradation and translation initiation.</text>
</comment>
<keyword evidence="2 9" id="KW-0547">Nucleotide-binding</keyword>
<feature type="compositionally biased region" description="Basic and acidic residues" evidence="11">
    <location>
        <begin position="637"/>
        <end position="662"/>
    </location>
</feature>
<dbReference type="Pfam" id="PF25399">
    <property type="entry name" value="DeaD_dimer"/>
    <property type="match status" value="1"/>
</dbReference>
<evidence type="ECO:0000256" key="8">
    <source>
        <dbReference type="ARBA" id="ARBA00047984"/>
    </source>
</evidence>
<evidence type="ECO:0000256" key="11">
    <source>
        <dbReference type="SAM" id="MobiDB-lite"/>
    </source>
</evidence>
<sequence length="683" mass="73378">MWDEESRRGIETVPDFHVHPASRASSRSAGRHLPGGLIPVPENLTEQITDTTPAAEAAPVDSASPANSTALPVDDGVDILFTDLKLDGRVLAALSDVGYEKPSPIQAATIPALLDGRDVVGLAQTGTGKTAAFAIPALSKMAELADINGGPSKNTQVLVLAPTRELALQVAEAFTSYAKHMDGFTVLPVYGGSPYGPQLNGLRRGAQVVVGTPGRVIDHISKGSLDLSNLEYVVLDEADEMLRMGFAEDVEQILSSTPDEKQVALFSATMPPAIRRIAKKYLNDPAEISVKGKTTTGTNTRQRYLQVMGPHKLDALTRILEVEDYDGIIAFVRTKMATEDLADKLRSRGFSAAAINGDIPQQQRERTVEALRDGKIDILVATDVAARGLDVDRISLVVNYDIPHDTESYVHRIGRTGRAGRSGDAILFITPREKYLLRSIEKATRQPVEQMQLPSTAKINELRLGKFADRITQTLSGEDVSLFRDLIASYEQEHNVPANEIAAALAVMAQGGQPILVQDIPVAPAGQRERAEGRKDGFGSRGPTRTLTEGNATYRIAVGRRQRVMPGSIVGAIANEGGLSSAQIGGIDIRADHSLVELPADLSKDQLRALSRTRIGGELIHLELDKGRKPAAGRGAGEFKKPFKKDYPKRDGDTRFSGDATRKPRQGKGAGAGAGRSNAQSEQ</sequence>
<feature type="domain" description="DEAD-box RNA helicase Q" evidence="14">
    <location>
        <begin position="79"/>
        <end position="107"/>
    </location>
</feature>
<dbReference type="CDD" id="cd18787">
    <property type="entry name" value="SF2_C_DEAD"/>
    <property type="match status" value="1"/>
</dbReference>
<feature type="region of interest" description="Disordered" evidence="11">
    <location>
        <begin position="1"/>
        <end position="41"/>
    </location>
</feature>
<protein>
    <recommendedName>
        <fullName evidence="9">ATP-dependent RNA helicase DeaD</fullName>
        <ecNumber evidence="9">3.6.4.13</ecNumber>
    </recommendedName>
    <alternativeName>
        <fullName evidence="9">Cold-shock DEAD box protein A</fullName>
    </alternativeName>
</protein>
<dbReference type="EMBL" id="VSLD01000001">
    <property type="protein sequence ID" value="TYD00073.1"/>
    <property type="molecule type" value="Genomic_DNA"/>
</dbReference>
<dbReference type="InterPro" id="IPR005580">
    <property type="entry name" value="DbpA/CsdA_RNA-bd_dom"/>
</dbReference>
<evidence type="ECO:0000256" key="5">
    <source>
        <dbReference type="ARBA" id="ARBA00022840"/>
    </source>
</evidence>
<dbReference type="PROSITE" id="PS51192">
    <property type="entry name" value="HELICASE_ATP_BIND_1"/>
    <property type="match status" value="1"/>
</dbReference>
<keyword evidence="6 9" id="KW-0694">RNA-binding</keyword>
<dbReference type="GO" id="GO:0070417">
    <property type="term" value="P:cellular response to cold"/>
    <property type="evidence" value="ECO:0007669"/>
    <property type="project" value="InterPro"/>
</dbReference>
<comment type="similarity">
    <text evidence="9">Belongs to the DEAD box helicase family. DeaD/CsdA subfamily.</text>
</comment>
<dbReference type="PROSITE" id="PS00039">
    <property type="entry name" value="DEAD_ATP_HELICASE"/>
    <property type="match status" value="1"/>
</dbReference>
<evidence type="ECO:0000259" key="13">
    <source>
        <dbReference type="PROSITE" id="PS51194"/>
    </source>
</evidence>
<comment type="catalytic activity">
    <reaction evidence="8 9">
        <text>ATP + H2O = ADP + phosphate + H(+)</text>
        <dbReference type="Rhea" id="RHEA:13065"/>
        <dbReference type="ChEBI" id="CHEBI:15377"/>
        <dbReference type="ChEBI" id="CHEBI:15378"/>
        <dbReference type="ChEBI" id="CHEBI:30616"/>
        <dbReference type="ChEBI" id="CHEBI:43474"/>
        <dbReference type="ChEBI" id="CHEBI:456216"/>
        <dbReference type="EC" id="3.6.4.13"/>
    </reaction>
</comment>
<dbReference type="InterPro" id="IPR014001">
    <property type="entry name" value="Helicase_ATP-bd"/>
</dbReference>
<evidence type="ECO:0000313" key="15">
    <source>
        <dbReference type="EMBL" id="TYD00073.1"/>
    </source>
</evidence>
<feature type="region of interest" description="Disordered" evidence="11">
    <location>
        <begin position="527"/>
        <end position="546"/>
    </location>
</feature>
<evidence type="ECO:0000259" key="12">
    <source>
        <dbReference type="PROSITE" id="PS51192"/>
    </source>
</evidence>
<dbReference type="PROSITE" id="PS51194">
    <property type="entry name" value="HELICASE_CTER"/>
    <property type="match status" value="1"/>
</dbReference>
<comment type="subcellular location">
    <subcellularLocation>
        <location evidence="9">Cytoplasm</location>
    </subcellularLocation>
</comment>
<dbReference type="GO" id="GO:0003724">
    <property type="term" value="F:RNA helicase activity"/>
    <property type="evidence" value="ECO:0007669"/>
    <property type="project" value="UniProtKB-UniRule"/>
</dbReference>
<dbReference type="GO" id="GO:0005840">
    <property type="term" value="C:ribosome"/>
    <property type="evidence" value="ECO:0007669"/>
    <property type="project" value="TreeGrafter"/>
</dbReference>
<dbReference type="InterPro" id="IPR011545">
    <property type="entry name" value="DEAD/DEAH_box_helicase_dom"/>
</dbReference>
<feature type="short sequence motif" description="Q motif" evidence="10">
    <location>
        <begin position="79"/>
        <end position="107"/>
    </location>
</feature>
<dbReference type="GO" id="GO:0033592">
    <property type="term" value="F:RNA strand annealing activity"/>
    <property type="evidence" value="ECO:0007669"/>
    <property type="project" value="TreeGrafter"/>
</dbReference>
<comment type="caution">
    <text evidence="15">The sequence shown here is derived from an EMBL/GenBank/DDBJ whole genome shotgun (WGS) entry which is preliminary data.</text>
</comment>
<dbReference type="PANTHER" id="PTHR47963:SF8">
    <property type="entry name" value="ATP-DEPENDENT RNA HELICASE DEAD"/>
    <property type="match status" value="1"/>
</dbReference>
<feature type="compositionally biased region" description="Basic and acidic residues" evidence="11">
    <location>
        <begin position="527"/>
        <end position="538"/>
    </location>
</feature>
<dbReference type="Gene3D" id="3.30.70.330">
    <property type="match status" value="1"/>
</dbReference>
<dbReference type="PROSITE" id="PS51195">
    <property type="entry name" value="Q_MOTIF"/>
    <property type="match status" value="1"/>
</dbReference>
<dbReference type="EC" id="3.6.4.13" evidence="9"/>
<evidence type="ECO:0000313" key="16">
    <source>
        <dbReference type="Proteomes" id="UP000323410"/>
    </source>
</evidence>
<dbReference type="PANTHER" id="PTHR47963">
    <property type="entry name" value="DEAD-BOX ATP-DEPENDENT RNA HELICASE 47, MITOCHONDRIAL"/>
    <property type="match status" value="1"/>
</dbReference>
<evidence type="ECO:0000256" key="7">
    <source>
        <dbReference type="ARBA" id="ARBA00023016"/>
    </source>
</evidence>
<dbReference type="InterPro" id="IPR001650">
    <property type="entry name" value="Helicase_C-like"/>
</dbReference>
<dbReference type="InterPro" id="IPR014014">
    <property type="entry name" value="RNA_helicase_DEAD_Q_motif"/>
</dbReference>
<evidence type="ECO:0000256" key="4">
    <source>
        <dbReference type="ARBA" id="ARBA00022806"/>
    </source>
</evidence>
<proteinExistence type="inferred from homology"/>
<dbReference type="Pfam" id="PF00271">
    <property type="entry name" value="Helicase_C"/>
    <property type="match status" value="1"/>
</dbReference>
<evidence type="ECO:0000256" key="6">
    <source>
        <dbReference type="ARBA" id="ARBA00022884"/>
    </source>
</evidence>
<evidence type="ECO:0000256" key="10">
    <source>
        <dbReference type="PROSITE-ProRule" id="PRU00552"/>
    </source>
</evidence>
<dbReference type="HAMAP" id="MF_00964">
    <property type="entry name" value="DEAD_helicase_DeaD"/>
    <property type="match status" value="1"/>
</dbReference>
<feature type="region of interest" description="Disordered" evidence="11">
    <location>
        <begin position="629"/>
        <end position="683"/>
    </location>
</feature>
<feature type="domain" description="Helicase ATP-binding" evidence="12">
    <location>
        <begin position="110"/>
        <end position="288"/>
    </location>
</feature>
<accession>A0A5D0XTE0</accession>
<keyword evidence="3 9" id="KW-0378">Hydrolase</keyword>
<evidence type="ECO:0000256" key="3">
    <source>
        <dbReference type="ARBA" id="ARBA00022801"/>
    </source>
</evidence>
<dbReference type="GO" id="GO:0005524">
    <property type="term" value="F:ATP binding"/>
    <property type="evidence" value="ECO:0007669"/>
    <property type="project" value="UniProtKB-UniRule"/>
</dbReference>
<reference evidence="15 16" key="1">
    <citation type="submission" date="2019-08" db="EMBL/GenBank/DDBJ databases">
        <title>Genone of Arthrobacter echini P9.</title>
        <authorList>
            <person name="Bowman J.P."/>
        </authorList>
    </citation>
    <scope>NUCLEOTIDE SEQUENCE [LARGE SCALE GENOMIC DNA]</scope>
    <source>
        <strain evidence="15 16">P9</strain>
    </source>
</reference>
<dbReference type="Proteomes" id="UP000323410">
    <property type="component" value="Unassembled WGS sequence"/>
</dbReference>
<dbReference type="InterPro" id="IPR012677">
    <property type="entry name" value="Nucleotide-bd_a/b_plait_sf"/>
</dbReference>
<keyword evidence="7 9" id="KW-0346">Stress response</keyword>
<dbReference type="InterPro" id="IPR034415">
    <property type="entry name" value="CsdA_RRM"/>
</dbReference>
<gene>
    <name evidence="9" type="primary">deaD</name>
    <name evidence="9" type="synonym">csdA</name>
    <name evidence="15" type="ORF">FQ377_00980</name>
</gene>
<dbReference type="AlphaFoldDB" id="A0A5D0XTE0"/>
<dbReference type="InterPro" id="IPR028618">
    <property type="entry name" value="DEAD_helicase_DeaD"/>
</dbReference>
<keyword evidence="4 9" id="KW-0347">Helicase</keyword>
<evidence type="ECO:0000256" key="9">
    <source>
        <dbReference type="HAMAP-Rule" id="MF_00964"/>
    </source>
</evidence>
<dbReference type="FunFam" id="3.40.50.300:FF:000108">
    <property type="entry name" value="ATP-dependent RNA helicase RhlE"/>
    <property type="match status" value="1"/>
</dbReference>
<dbReference type="InterPro" id="IPR027417">
    <property type="entry name" value="P-loop_NTPase"/>
</dbReference>
<organism evidence="15 16">
    <name type="scientific">Arthrobacter echini</name>
    <dbReference type="NCBI Taxonomy" id="1529066"/>
    <lineage>
        <taxon>Bacteria</taxon>
        <taxon>Bacillati</taxon>
        <taxon>Actinomycetota</taxon>
        <taxon>Actinomycetes</taxon>
        <taxon>Micrococcales</taxon>
        <taxon>Micrococcaceae</taxon>
        <taxon>Arthrobacter</taxon>
    </lineage>
</organism>
<feature type="domain" description="Helicase C-terminal" evidence="13">
    <location>
        <begin position="312"/>
        <end position="459"/>
    </location>
</feature>
<dbReference type="CDD" id="cd00268">
    <property type="entry name" value="DEADc"/>
    <property type="match status" value="1"/>
</dbReference>
<keyword evidence="16" id="KW-1185">Reference proteome</keyword>
<dbReference type="SMART" id="SM00487">
    <property type="entry name" value="DEXDc"/>
    <property type="match status" value="1"/>
</dbReference>
<dbReference type="GO" id="GO:0006401">
    <property type="term" value="P:RNA catabolic process"/>
    <property type="evidence" value="ECO:0007669"/>
    <property type="project" value="UniProtKB-UniRule"/>
</dbReference>
<dbReference type="InterPro" id="IPR044742">
    <property type="entry name" value="DEAD/DEAH_RhlB"/>
</dbReference>
<dbReference type="CDD" id="cd12499">
    <property type="entry name" value="RRM_EcCsdA_like"/>
    <property type="match status" value="1"/>
</dbReference>
<feature type="compositionally biased region" description="Basic and acidic residues" evidence="11">
    <location>
        <begin position="1"/>
        <end position="18"/>
    </location>
</feature>
<dbReference type="Pfam" id="PF00270">
    <property type="entry name" value="DEAD"/>
    <property type="match status" value="1"/>
</dbReference>
<dbReference type="InterPro" id="IPR057325">
    <property type="entry name" value="DeaD_dimer"/>
</dbReference>
<dbReference type="SMART" id="SM00851">
    <property type="entry name" value="MGS"/>
    <property type="match status" value="1"/>
</dbReference>
<dbReference type="GO" id="GO:0000027">
    <property type="term" value="P:ribosomal large subunit assembly"/>
    <property type="evidence" value="ECO:0007669"/>
    <property type="project" value="UniProtKB-UniRule"/>
</dbReference>
<keyword evidence="1 9" id="KW-0963">Cytoplasm</keyword>
<dbReference type="GO" id="GO:0005829">
    <property type="term" value="C:cytosol"/>
    <property type="evidence" value="ECO:0007669"/>
    <property type="project" value="TreeGrafter"/>
</dbReference>
<evidence type="ECO:0000256" key="1">
    <source>
        <dbReference type="ARBA" id="ARBA00022490"/>
    </source>
</evidence>
<dbReference type="Pfam" id="PF03880">
    <property type="entry name" value="DbpA"/>
    <property type="match status" value="1"/>
</dbReference>
<dbReference type="OrthoDB" id="9805696at2"/>
<dbReference type="InterPro" id="IPR011607">
    <property type="entry name" value="MGS-like_dom"/>
</dbReference>
<dbReference type="InterPro" id="IPR000629">
    <property type="entry name" value="RNA-helicase_DEAD-box_CS"/>
</dbReference>
<dbReference type="Gene3D" id="3.40.50.300">
    <property type="entry name" value="P-loop containing nucleotide triphosphate hydrolases"/>
    <property type="match status" value="2"/>
</dbReference>
<dbReference type="SMART" id="SM00490">
    <property type="entry name" value="HELICc"/>
    <property type="match status" value="1"/>
</dbReference>